<gene>
    <name evidence="1" type="ORF">CLVI_28590</name>
</gene>
<name>A0A2T0BAN6_9CLOT</name>
<dbReference type="Proteomes" id="UP000239471">
    <property type="component" value="Unassembled WGS sequence"/>
</dbReference>
<accession>A0A2T0BAN6</accession>
<keyword evidence="2" id="KW-1185">Reference proteome</keyword>
<proteinExistence type="predicted"/>
<dbReference type="OrthoDB" id="9941902at2"/>
<organism evidence="1 2">
    <name type="scientific">Clostridium vincentii</name>
    <dbReference type="NCBI Taxonomy" id="52704"/>
    <lineage>
        <taxon>Bacteria</taxon>
        <taxon>Bacillati</taxon>
        <taxon>Bacillota</taxon>
        <taxon>Clostridia</taxon>
        <taxon>Eubacteriales</taxon>
        <taxon>Clostridiaceae</taxon>
        <taxon>Clostridium</taxon>
    </lineage>
</organism>
<comment type="caution">
    <text evidence="1">The sequence shown here is derived from an EMBL/GenBank/DDBJ whole genome shotgun (WGS) entry which is preliminary data.</text>
</comment>
<evidence type="ECO:0000313" key="2">
    <source>
        <dbReference type="Proteomes" id="UP000239471"/>
    </source>
</evidence>
<dbReference type="EMBL" id="PVXQ01000039">
    <property type="protein sequence ID" value="PRR80948.1"/>
    <property type="molecule type" value="Genomic_DNA"/>
</dbReference>
<dbReference type="AlphaFoldDB" id="A0A2T0BAN6"/>
<reference evidence="1 2" key="1">
    <citation type="submission" date="2018-03" db="EMBL/GenBank/DDBJ databases">
        <title>Genome sequence of Clostridium vincentii DSM 10228.</title>
        <authorList>
            <person name="Poehlein A."/>
            <person name="Daniel R."/>
        </authorList>
    </citation>
    <scope>NUCLEOTIDE SEQUENCE [LARGE SCALE GENOMIC DNA]</scope>
    <source>
        <strain evidence="1 2">DSM 10228</strain>
    </source>
</reference>
<sequence length="59" mass="6912">MKQIRIFTNGSMFDLAEEVNDFIKNNNTEIHDIQYSTTSTGWFIATTQQHSAMIVWEEK</sequence>
<evidence type="ECO:0008006" key="3">
    <source>
        <dbReference type="Google" id="ProtNLM"/>
    </source>
</evidence>
<dbReference type="RefSeq" id="WP_106060777.1">
    <property type="nucleotide sequence ID" value="NZ_PVXQ01000039.1"/>
</dbReference>
<protein>
    <recommendedName>
        <fullName evidence="3">Sporulation protein Cse60</fullName>
    </recommendedName>
</protein>
<evidence type="ECO:0000313" key="1">
    <source>
        <dbReference type="EMBL" id="PRR80948.1"/>
    </source>
</evidence>